<dbReference type="Proteomes" id="UP000644140">
    <property type="component" value="Chromosome"/>
</dbReference>
<gene>
    <name evidence="1" type="ORF">I9054_008350</name>
</gene>
<proteinExistence type="predicted"/>
<evidence type="ECO:0000313" key="1">
    <source>
        <dbReference type="EMBL" id="UUN99443.1"/>
    </source>
</evidence>
<organism evidence="1 2">
    <name type="scientific">Acinetobacter bereziniae</name>
    <name type="common">Acinetobacter genomosp. 10</name>
    <dbReference type="NCBI Taxonomy" id="106648"/>
    <lineage>
        <taxon>Bacteria</taxon>
        <taxon>Pseudomonadati</taxon>
        <taxon>Pseudomonadota</taxon>
        <taxon>Gammaproteobacteria</taxon>
        <taxon>Moraxellales</taxon>
        <taxon>Moraxellaceae</taxon>
        <taxon>Acinetobacter</taxon>
    </lineage>
</organism>
<accession>A0A8I1DH77</accession>
<evidence type="ECO:0000313" key="2">
    <source>
        <dbReference type="Proteomes" id="UP000644140"/>
    </source>
</evidence>
<dbReference type="RefSeq" id="WP_046761084.1">
    <property type="nucleotide sequence ID" value="NZ_BKNL01000083.1"/>
</dbReference>
<dbReference type="EMBL" id="CP092085">
    <property type="protein sequence ID" value="UUN99443.1"/>
    <property type="molecule type" value="Genomic_DNA"/>
</dbReference>
<reference evidence="1" key="1">
    <citation type="submission" date="2022-02" db="EMBL/GenBank/DDBJ databases">
        <title>Characterization of Tn125 harboring carbapenem-resistant Acinetobacter bereziniae clinical isolates.</title>
        <authorList>
            <person name="Wong N.-K."/>
            <person name="Pan Q."/>
        </authorList>
    </citation>
    <scope>NUCLEOTIDE SEQUENCE</scope>
    <source>
        <strain evidence="1">GD03393</strain>
    </source>
</reference>
<name>A0A8I1DH77_ACIBZ</name>
<dbReference type="AlphaFoldDB" id="A0A8I1DH77"/>
<protein>
    <submittedName>
        <fullName evidence="1">Uncharacterized protein</fullName>
    </submittedName>
</protein>
<sequence length="137" mass="16614">MINNISNPSITEIRAWAFSDTYLPTTEWDLYLVWKDELLLFLELAVDHKCNKQNYFKYLLYYMVAYQFKRLSDPFEKNLVLHRYLNESKQIKHGDIRIWRNEIIALQRNIHSFSYDVWIEKGLIYHKTFCLSQIAAK</sequence>